<evidence type="ECO:0000313" key="2">
    <source>
        <dbReference type="EMBL" id="KKR31335.1"/>
    </source>
</evidence>
<feature type="non-terminal residue" evidence="2">
    <location>
        <position position="1"/>
    </location>
</feature>
<organism evidence="2 3">
    <name type="scientific">Candidatus Gottesmanbacteria bacterium GW2011_GWC2_39_8</name>
    <dbReference type="NCBI Taxonomy" id="1618450"/>
    <lineage>
        <taxon>Bacteria</taxon>
        <taxon>Candidatus Gottesmaniibacteriota</taxon>
    </lineage>
</organism>
<dbReference type="EMBL" id="LBXN01000073">
    <property type="protein sequence ID" value="KKR31335.1"/>
    <property type="molecule type" value="Genomic_DNA"/>
</dbReference>
<dbReference type="SUPFAM" id="SSF51306">
    <property type="entry name" value="LexA/Signal peptidase"/>
    <property type="match status" value="1"/>
</dbReference>
<dbReference type="InterPro" id="IPR015927">
    <property type="entry name" value="Peptidase_S24_S26A/B/C"/>
</dbReference>
<dbReference type="Proteomes" id="UP000034539">
    <property type="component" value="Unassembled WGS sequence"/>
</dbReference>
<name>A0A0G0S9B4_9BACT</name>
<proteinExistence type="predicted"/>
<gene>
    <name evidence="2" type="ORF">UT63_C0073G0001</name>
</gene>
<protein>
    <submittedName>
        <fullName evidence="2">LexA repressor</fullName>
    </submittedName>
</protein>
<evidence type="ECO:0000313" key="3">
    <source>
        <dbReference type="Proteomes" id="UP000034539"/>
    </source>
</evidence>
<feature type="domain" description="Peptidase S24/S26A/S26B/S26C" evidence="1">
    <location>
        <begin position="1"/>
        <end position="35"/>
    </location>
</feature>
<reference evidence="2 3" key="1">
    <citation type="journal article" date="2015" name="Nature">
        <title>rRNA introns, odd ribosomes, and small enigmatic genomes across a large radiation of phyla.</title>
        <authorList>
            <person name="Brown C.T."/>
            <person name="Hug L.A."/>
            <person name="Thomas B.C."/>
            <person name="Sharon I."/>
            <person name="Castelle C.J."/>
            <person name="Singh A."/>
            <person name="Wilkins M.J."/>
            <person name="Williams K.H."/>
            <person name="Banfield J.F."/>
        </authorList>
    </citation>
    <scope>NUCLEOTIDE SEQUENCE [LARGE SCALE GENOMIC DNA]</scope>
</reference>
<evidence type="ECO:0000259" key="1">
    <source>
        <dbReference type="Pfam" id="PF00717"/>
    </source>
</evidence>
<comment type="caution">
    <text evidence="2">The sequence shown here is derived from an EMBL/GenBank/DDBJ whole genome shotgun (WGS) entry which is preliminary data.</text>
</comment>
<dbReference type="InterPro" id="IPR036286">
    <property type="entry name" value="LexA/Signal_pep-like_sf"/>
</dbReference>
<accession>A0A0G0S9B4</accession>
<dbReference type="AlphaFoldDB" id="A0A0G0S9B4"/>
<dbReference type="Gene3D" id="2.10.109.10">
    <property type="entry name" value="Umud Fragment, subunit A"/>
    <property type="match status" value="1"/>
</dbReference>
<sequence>LKRIYFETDKVRLEPANSTMTPIYATNVKIQGKVVGVIRKFTA</sequence>
<dbReference type="Pfam" id="PF00717">
    <property type="entry name" value="Peptidase_S24"/>
    <property type="match status" value="1"/>
</dbReference>